<dbReference type="InterPro" id="IPR016187">
    <property type="entry name" value="CTDL_fold"/>
</dbReference>
<evidence type="ECO:0000256" key="1">
    <source>
        <dbReference type="SAM" id="Phobius"/>
    </source>
</evidence>
<keyword evidence="1" id="KW-0472">Membrane</keyword>
<dbReference type="EMBL" id="GFXV01007446">
    <property type="protein sequence ID" value="MBW19251.1"/>
    <property type="molecule type" value="Transcribed_RNA"/>
</dbReference>
<protein>
    <submittedName>
        <fullName evidence="3">Lectoxin-Lio2</fullName>
    </submittedName>
</protein>
<organism evidence="3">
    <name type="scientific">Melanaphis sacchari</name>
    <dbReference type="NCBI Taxonomy" id="742174"/>
    <lineage>
        <taxon>Eukaryota</taxon>
        <taxon>Metazoa</taxon>
        <taxon>Ecdysozoa</taxon>
        <taxon>Arthropoda</taxon>
        <taxon>Hexapoda</taxon>
        <taxon>Insecta</taxon>
        <taxon>Pterygota</taxon>
        <taxon>Neoptera</taxon>
        <taxon>Paraneoptera</taxon>
        <taxon>Hemiptera</taxon>
        <taxon>Sternorrhyncha</taxon>
        <taxon>Aphidomorpha</taxon>
        <taxon>Aphidoidea</taxon>
        <taxon>Aphididae</taxon>
        <taxon>Aphidini</taxon>
        <taxon>Melanaphis</taxon>
    </lineage>
</organism>
<dbReference type="InterPro" id="IPR050828">
    <property type="entry name" value="C-type_lectin/matrix_domain"/>
</dbReference>
<name>A0A2H8TZS1_9HEMI</name>
<dbReference type="Gene3D" id="3.10.100.10">
    <property type="entry name" value="Mannose-Binding Protein A, subunit A"/>
    <property type="match status" value="1"/>
</dbReference>
<keyword evidence="1" id="KW-0812">Transmembrane</keyword>
<dbReference type="CDD" id="cd00037">
    <property type="entry name" value="CLECT"/>
    <property type="match status" value="1"/>
</dbReference>
<dbReference type="Pfam" id="PF00059">
    <property type="entry name" value="Lectin_C"/>
    <property type="match status" value="1"/>
</dbReference>
<proteinExistence type="predicted"/>
<dbReference type="PROSITE" id="PS50041">
    <property type="entry name" value="C_TYPE_LECTIN_2"/>
    <property type="match status" value="1"/>
</dbReference>
<dbReference type="PANTHER" id="PTHR45710">
    <property type="entry name" value="C-TYPE LECTIN DOMAIN-CONTAINING PROTEIN 180"/>
    <property type="match status" value="1"/>
</dbReference>
<dbReference type="InterPro" id="IPR016186">
    <property type="entry name" value="C-type_lectin-like/link_sf"/>
</dbReference>
<dbReference type="PROSITE" id="PS51257">
    <property type="entry name" value="PROKAR_LIPOPROTEIN"/>
    <property type="match status" value="1"/>
</dbReference>
<evidence type="ECO:0000313" key="3">
    <source>
        <dbReference type="EMBL" id="MBW19251.1"/>
    </source>
</evidence>
<dbReference type="InterPro" id="IPR001304">
    <property type="entry name" value="C-type_lectin-like"/>
</dbReference>
<dbReference type="SMART" id="SM00034">
    <property type="entry name" value="CLECT"/>
    <property type="match status" value="1"/>
</dbReference>
<feature type="transmembrane region" description="Helical" evidence="1">
    <location>
        <begin position="12"/>
        <end position="31"/>
    </location>
</feature>
<evidence type="ECO:0000259" key="2">
    <source>
        <dbReference type="PROSITE" id="PS50041"/>
    </source>
</evidence>
<accession>A0A2H8TZS1</accession>
<feature type="domain" description="C-type lectin" evidence="2">
    <location>
        <begin position="40"/>
        <end position="164"/>
    </location>
</feature>
<sequence length="176" mass="21096">MNFKITAELKIVYLYLIIIVACYMCESKLIYSCQNGFSKFGSNCYYLSKETATWQEAFFECKYLAKESKLVVLTKEVENHNIRKFLKYKKNETKERWIGGIYDWSQDQWKWAISGRKIRYNRFGTMQHFNNGRNDQWQCLSLNPSIDYKWNAQSCLQKKHFICETKPQPECKNIKV</sequence>
<dbReference type="AlphaFoldDB" id="A0A2H8TZS1"/>
<reference evidence="3" key="1">
    <citation type="submission" date="2017-10" db="EMBL/GenBank/DDBJ databases">
        <title>Transcriptome Assembly of Sugarcane Aphid Adults.</title>
        <authorList>
            <person name="Scully E.D."/>
            <person name="Palmer N.A."/>
            <person name="Geib S.M."/>
            <person name="Sarath G."/>
            <person name="Sattler S.E."/>
        </authorList>
    </citation>
    <scope>NUCLEOTIDE SEQUENCE</scope>
    <source>
        <tissue evidence="3">Whole body</tissue>
    </source>
</reference>
<dbReference type="PANTHER" id="PTHR45710:SF26">
    <property type="entry name" value="RH26557P"/>
    <property type="match status" value="1"/>
</dbReference>
<gene>
    <name evidence="3" type="primary">LEC2</name>
</gene>
<dbReference type="SUPFAM" id="SSF56436">
    <property type="entry name" value="C-type lectin-like"/>
    <property type="match status" value="1"/>
</dbReference>
<keyword evidence="1" id="KW-1133">Transmembrane helix</keyword>